<comment type="caution">
    <text evidence="1">The sequence shown here is derived from an EMBL/GenBank/DDBJ whole genome shotgun (WGS) entry which is preliminary data.</text>
</comment>
<evidence type="ECO:0000313" key="2">
    <source>
        <dbReference type="Proteomes" id="UP001299596"/>
    </source>
</evidence>
<dbReference type="Proteomes" id="UP001299596">
    <property type="component" value="Unassembled WGS sequence"/>
</dbReference>
<evidence type="ECO:0000313" key="1">
    <source>
        <dbReference type="EMBL" id="MEB3023056.1"/>
    </source>
</evidence>
<accession>A0ABU5XLH8</accession>
<keyword evidence="2" id="KW-1185">Reference proteome</keyword>
<name>A0ABU5XLH8_9MYCO</name>
<proteinExistence type="predicted"/>
<evidence type="ECO:0008006" key="3">
    <source>
        <dbReference type="Google" id="ProtNLM"/>
    </source>
</evidence>
<sequence>MLISRKQADAWAGGPPLTDEEYEQLAEAIPNSSIPDAINTIVNEAIRR</sequence>
<protein>
    <recommendedName>
        <fullName evidence="3">Antitoxin</fullName>
    </recommendedName>
</protein>
<reference evidence="1 2" key="1">
    <citation type="submission" date="2023-12" db="EMBL/GenBank/DDBJ databases">
        <title>Description of new species of Mycobacterium terrae complex isolated from sewage at the Sao Paulo Zoological Park Foundation in Brazil.</title>
        <authorList>
            <person name="Romagnoli C.L."/>
            <person name="Conceicao E.C."/>
            <person name="Machado E."/>
            <person name="Barreto L.B.P.F."/>
            <person name="Sharma A."/>
            <person name="Silva N.M."/>
            <person name="Marques L.E."/>
            <person name="Juliana M.A."/>
            <person name="Lourenco M.C.S."/>
            <person name="Digiampietri L.A."/>
            <person name="Suffys P.N."/>
            <person name="Viana-Niero C."/>
        </authorList>
    </citation>
    <scope>NUCLEOTIDE SEQUENCE [LARGE SCALE GENOMIC DNA]</scope>
    <source>
        <strain evidence="1 2">MYC098</strain>
    </source>
</reference>
<dbReference type="EMBL" id="JAYJJR010000013">
    <property type="protein sequence ID" value="MEB3023056.1"/>
    <property type="molecule type" value="Genomic_DNA"/>
</dbReference>
<gene>
    <name evidence="1" type="ORF">K6T79_18600</name>
</gene>
<dbReference type="RefSeq" id="WP_329780319.1">
    <property type="nucleotide sequence ID" value="NZ_JAYJJR010000013.1"/>
</dbReference>
<organism evidence="1 2">
    <name type="scientific">[Mycobacterium] crassicus</name>
    <dbReference type="NCBI Taxonomy" id="2872309"/>
    <lineage>
        <taxon>Bacteria</taxon>
        <taxon>Bacillati</taxon>
        <taxon>Actinomycetota</taxon>
        <taxon>Actinomycetes</taxon>
        <taxon>Mycobacteriales</taxon>
        <taxon>Mycobacteriaceae</taxon>
        <taxon>Mycolicibacter</taxon>
    </lineage>
</organism>